<dbReference type="OrthoDB" id="1929311at2759"/>
<keyword evidence="5" id="KW-0336">GPI-anchor</keyword>
<name>A0A3D8RTI4_9HELO</name>
<keyword evidence="6" id="KW-0732">Signal</keyword>
<evidence type="ECO:0000256" key="6">
    <source>
        <dbReference type="ARBA" id="ARBA00022729"/>
    </source>
</evidence>
<evidence type="ECO:0000256" key="4">
    <source>
        <dbReference type="ARBA" id="ARBA00022525"/>
    </source>
</evidence>
<evidence type="ECO:0000256" key="5">
    <source>
        <dbReference type="ARBA" id="ARBA00022622"/>
    </source>
</evidence>
<comment type="similarity">
    <text evidence="3">Belongs to the RBT5 family.</text>
</comment>
<organism evidence="11 12">
    <name type="scientific">Coleophoma cylindrospora</name>
    <dbReference type="NCBI Taxonomy" id="1849047"/>
    <lineage>
        <taxon>Eukaryota</taxon>
        <taxon>Fungi</taxon>
        <taxon>Dikarya</taxon>
        <taxon>Ascomycota</taxon>
        <taxon>Pezizomycotina</taxon>
        <taxon>Leotiomycetes</taxon>
        <taxon>Helotiales</taxon>
        <taxon>Dermateaceae</taxon>
        <taxon>Coleophoma</taxon>
    </lineage>
</organism>
<evidence type="ECO:0000256" key="1">
    <source>
        <dbReference type="ARBA" id="ARBA00004589"/>
    </source>
</evidence>
<dbReference type="GO" id="GO:0005576">
    <property type="term" value="C:extracellular region"/>
    <property type="evidence" value="ECO:0007669"/>
    <property type="project" value="UniProtKB-SubCell"/>
</dbReference>
<keyword evidence="4" id="KW-0964">Secreted</keyword>
<keyword evidence="5" id="KW-0472">Membrane</keyword>
<keyword evidence="8" id="KW-0449">Lipoprotein</keyword>
<sequence>MSITENFLEPLLEPLGSLPNPEPPKGTLSSKGKRKREAEELAPKKSAKKALDKPKKKKKAKDVDEDELDIEAGINNAFSHMDSQLLADYVAQRTRRYESDLSSVELDDKYLPASFIKDTTSFDKPRNIDNLPAFLEGFSANPTKLWSASKKNGSPHTIIVTAAGLRAAELARVIRKFQTKDATVAKLFAKHIKLQDSVKFLKSTRTGIAVGTPTRLKDLMDDGALSIDRLERIIVDASHIDMKKRGILEMKETQVPLTTWLGRQEFRFNAGKDAWRKVVDIDGHYTPCVRPNGRTGCALQCWENTKYVSKCGTDEACLCNEAEFQNSVYQCIYAQCDTAHFGFALHHSILKCSAISDELVVGKIPVPDHDSLRRRELDYLVGRQFEASGSAMESPTGSAGYLSNSAGYLTQSAGTPCITNVQMTDSSFTLDVAALFTTTHTTVSVIPTSAGDESSSGIVFFTGAALDTDPTIAVPIMITLTALYFAL</sequence>
<dbReference type="EMBL" id="PDLM01000005">
    <property type="protein sequence ID" value="RDW77412.1"/>
    <property type="molecule type" value="Genomic_DNA"/>
</dbReference>
<dbReference type="Proteomes" id="UP000256645">
    <property type="component" value="Unassembled WGS sequence"/>
</dbReference>
<keyword evidence="7" id="KW-1015">Disulfide bond</keyword>
<evidence type="ECO:0000256" key="2">
    <source>
        <dbReference type="ARBA" id="ARBA00004613"/>
    </source>
</evidence>
<evidence type="ECO:0000256" key="3">
    <source>
        <dbReference type="ARBA" id="ARBA00010031"/>
    </source>
</evidence>
<feature type="region of interest" description="Disordered" evidence="9">
    <location>
        <begin position="1"/>
        <end position="64"/>
    </location>
</feature>
<dbReference type="STRING" id="1849047.A0A3D8RTI4"/>
<dbReference type="PANTHER" id="PTHR24030:SF0">
    <property type="entry name" value="PROTEIN CMSS1"/>
    <property type="match status" value="1"/>
</dbReference>
<evidence type="ECO:0000256" key="9">
    <source>
        <dbReference type="SAM" id="MobiDB-lite"/>
    </source>
</evidence>
<dbReference type="GO" id="GO:0098552">
    <property type="term" value="C:side of membrane"/>
    <property type="evidence" value="ECO:0007669"/>
    <property type="project" value="UniProtKB-KW"/>
</dbReference>
<keyword evidence="12" id="KW-1185">Reference proteome</keyword>
<dbReference type="PANTHER" id="PTHR24030">
    <property type="entry name" value="PROTEIN CMSS1"/>
    <property type="match status" value="1"/>
</dbReference>
<feature type="compositionally biased region" description="Low complexity" evidence="9">
    <location>
        <begin position="8"/>
        <end position="19"/>
    </location>
</feature>
<feature type="compositionally biased region" description="Basic and acidic residues" evidence="9">
    <location>
        <begin position="36"/>
        <end position="53"/>
    </location>
</feature>
<proteinExistence type="inferred from homology"/>
<evidence type="ECO:0000259" key="10">
    <source>
        <dbReference type="Pfam" id="PF05730"/>
    </source>
</evidence>
<keyword evidence="5" id="KW-0325">Glycoprotein</keyword>
<evidence type="ECO:0000313" key="11">
    <source>
        <dbReference type="EMBL" id="RDW77412.1"/>
    </source>
</evidence>
<dbReference type="Pfam" id="PF05730">
    <property type="entry name" value="CFEM"/>
    <property type="match status" value="1"/>
</dbReference>
<dbReference type="Pfam" id="PF14617">
    <property type="entry name" value="CMS1"/>
    <property type="match status" value="1"/>
</dbReference>
<protein>
    <recommendedName>
        <fullName evidence="10">CFEM domain-containing protein</fullName>
    </recommendedName>
</protein>
<gene>
    <name evidence="11" type="ORF">BP6252_05465</name>
</gene>
<evidence type="ECO:0000256" key="8">
    <source>
        <dbReference type="ARBA" id="ARBA00023288"/>
    </source>
</evidence>
<comment type="subcellular location">
    <subcellularLocation>
        <location evidence="1">Membrane</location>
        <topology evidence="1">Lipid-anchor</topology>
        <topology evidence="1">GPI-anchor</topology>
    </subcellularLocation>
    <subcellularLocation>
        <location evidence="2">Secreted</location>
    </subcellularLocation>
</comment>
<dbReference type="InterPro" id="IPR027417">
    <property type="entry name" value="P-loop_NTPase"/>
</dbReference>
<dbReference type="Gene3D" id="3.40.50.300">
    <property type="entry name" value="P-loop containing nucleotide triphosphate hydrolases"/>
    <property type="match status" value="1"/>
</dbReference>
<evidence type="ECO:0000313" key="12">
    <source>
        <dbReference type="Proteomes" id="UP000256645"/>
    </source>
</evidence>
<comment type="caution">
    <text evidence="11">The sequence shown here is derived from an EMBL/GenBank/DDBJ whole genome shotgun (WGS) entry which is preliminary data.</text>
</comment>
<accession>A0A3D8RTI4</accession>
<dbReference type="GO" id="GO:0030686">
    <property type="term" value="C:90S preribosome"/>
    <property type="evidence" value="ECO:0007669"/>
    <property type="project" value="TreeGrafter"/>
</dbReference>
<evidence type="ECO:0000256" key="7">
    <source>
        <dbReference type="ARBA" id="ARBA00023157"/>
    </source>
</evidence>
<feature type="domain" description="CFEM" evidence="10">
    <location>
        <begin position="297"/>
        <end position="339"/>
    </location>
</feature>
<dbReference type="GO" id="GO:0005634">
    <property type="term" value="C:nucleus"/>
    <property type="evidence" value="ECO:0007669"/>
    <property type="project" value="TreeGrafter"/>
</dbReference>
<dbReference type="AlphaFoldDB" id="A0A3D8RTI4"/>
<reference evidence="11 12" key="1">
    <citation type="journal article" date="2018" name="IMA Fungus">
        <title>IMA Genome-F 9: Draft genome sequence of Annulohypoxylon stygium, Aspergillus mulundensis, Berkeleyomyces basicola (syn. Thielaviopsis basicola), Ceratocystis smalleyi, two Cercospora beticola strains, Coleophoma cylindrospora, Fusarium fracticaudum, Phialophora cf. hyalina, and Morchella septimelata.</title>
        <authorList>
            <person name="Wingfield B.D."/>
            <person name="Bills G.F."/>
            <person name="Dong Y."/>
            <person name="Huang W."/>
            <person name="Nel W.J."/>
            <person name="Swalarsk-Parry B.S."/>
            <person name="Vaghefi N."/>
            <person name="Wilken P.M."/>
            <person name="An Z."/>
            <person name="de Beer Z.W."/>
            <person name="De Vos L."/>
            <person name="Chen L."/>
            <person name="Duong T.A."/>
            <person name="Gao Y."/>
            <person name="Hammerbacher A."/>
            <person name="Kikkert J.R."/>
            <person name="Li Y."/>
            <person name="Li H."/>
            <person name="Li K."/>
            <person name="Li Q."/>
            <person name="Liu X."/>
            <person name="Ma X."/>
            <person name="Naidoo K."/>
            <person name="Pethybridge S.J."/>
            <person name="Sun J."/>
            <person name="Steenkamp E.T."/>
            <person name="van der Nest M.A."/>
            <person name="van Wyk S."/>
            <person name="Wingfield M.J."/>
            <person name="Xiong C."/>
            <person name="Yue Q."/>
            <person name="Zhang X."/>
        </authorList>
    </citation>
    <scope>NUCLEOTIDE SEQUENCE [LARGE SCALE GENOMIC DNA]</scope>
    <source>
        <strain evidence="11 12">BP6252</strain>
    </source>
</reference>
<dbReference type="InterPro" id="IPR008427">
    <property type="entry name" value="Extracellular_membr_CFEM_dom"/>
</dbReference>
<dbReference type="InterPro" id="IPR032704">
    <property type="entry name" value="Cms1"/>
</dbReference>